<reference evidence="2 3" key="1">
    <citation type="submission" date="2020-10" db="EMBL/GenBank/DDBJ databases">
        <title>The Coptis chinensis genome and diversification of protoberbering-type alkaloids.</title>
        <authorList>
            <person name="Wang B."/>
            <person name="Shu S."/>
            <person name="Song C."/>
            <person name="Liu Y."/>
        </authorList>
    </citation>
    <scope>NUCLEOTIDE SEQUENCE [LARGE SCALE GENOMIC DNA]</scope>
    <source>
        <strain evidence="2">HL-2020</strain>
        <tissue evidence="2">Leaf</tissue>
    </source>
</reference>
<name>A0A835HKA7_9MAGN</name>
<dbReference type="Proteomes" id="UP000631114">
    <property type="component" value="Unassembled WGS sequence"/>
</dbReference>
<keyword evidence="1" id="KW-0472">Membrane</keyword>
<dbReference type="EMBL" id="JADFTS010000006">
    <property type="protein sequence ID" value="KAF9600885.1"/>
    <property type="molecule type" value="Genomic_DNA"/>
</dbReference>
<accession>A0A835HKA7</accession>
<gene>
    <name evidence="2" type="ORF">IFM89_013792</name>
</gene>
<organism evidence="2 3">
    <name type="scientific">Coptis chinensis</name>
    <dbReference type="NCBI Taxonomy" id="261450"/>
    <lineage>
        <taxon>Eukaryota</taxon>
        <taxon>Viridiplantae</taxon>
        <taxon>Streptophyta</taxon>
        <taxon>Embryophyta</taxon>
        <taxon>Tracheophyta</taxon>
        <taxon>Spermatophyta</taxon>
        <taxon>Magnoliopsida</taxon>
        <taxon>Ranunculales</taxon>
        <taxon>Ranunculaceae</taxon>
        <taxon>Coptidoideae</taxon>
        <taxon>Coptis</taxon>
    </lineage>
</organism>
<keyword evidence="1" id="KW-0812">Transmembrane</keyword>
<sequence>MEVTKAISSCRCMQMVLLISKSSRICTRQDRDSIELPLYPGNLTVEQRIIKLNQQSKTRLEHMALVASMTRTAATPNQTIDPNGVIHVPVTLEGTFYLALVQLRKISFLVWLVSSTIFTILGIRGLKDEMLLDVVSVFNMISSNSQTAQSAVLNLKGVEVIREHHPSDNYGIALECVWEKDKFVLLEKTNNIETKNQVKHVEDGIKTALKSSNIQYQTIKAFLGGDELECPNMDTDSSSEDLSGPTNNRIHATYASTNQLVVINNEMEVIDSDDENRKGSPDTP</sequence>
<proteinExistence type="predicted"/>
<feature type="transmembrane region" description="Helical" evidence="1">
    <location>
        <begin position="106"/>
        <end position="123"/>
    </location>
</feature>
<dbReference type="PANTHER" id="PTHR34786:SF1">
    <property type="entry name" value="OS09G0504900 PROTEIN"/>
    <property type="match status" value="1"/>
</dbReference>
<evidence type="ECO:0000313" key="2">
    <source>
        <dbReference type="EMBL" id="KAF9600885.1"/>
    </source>
</evidence>
<keyword evidence="1" id="KW-1133">Transmembrane helix</keyword>
<comment type="caution">
    <text evidence="2">The sequence shown here is derived from an EMBL/GenBank/DDBJ whole genome shotgun (WGS) entry which is preliminary data.</text>
</comment>
<dbReference type="OrthoDB" id="114080at2759"/>
<keyword evidence="3" id="KW-1185">Reference proteome</keyword>
<protein>
    <submittedName>
        <fullName evidence="2">Uncharacterized protein</fullName>
    </submittedName>
</protein>
<dbReference type="AlphaFoldDB" id="A0A835HKA7"/>
<dbReference type="PANTHER" id="PTHR34786">
    <property type="entry name" value="OS09G0504900 PROTEIN"/>
    <property type="match status" value="1"/>
</dbReference>
<evidence type="ECO:0000256" key="1">
    <source>
        <dbReference type="SAM" id="Phobius"/>
    </source>
</evidence>
<evidence type="ECO:0000313" key="3">
    <source>
        <dbReference type="Proteomes" id="UP000631114"/>
    </source>
</evidence>